<dbReference type="Pfam" id="PF00263">
    <property type="entry name" value="Secretin"/>
    <property type="match status" value="1"/>
</dbReference>
<accession>A0A0R2X3W3</accession>
<dbReference type="PANTHER" id="PTHR30604">
    <property type="entry name" value="PROTEIN TRANSPORT PROTEIN HOFQ"/>
    <property type="match status" value="1"/>
</dbReference>
<gene>
    <name evidence="4" type="ORF">ABS30_00110</name>
</gene>
<dbReference type="Proteomes" id="UP000052138">
    <property type="component" value="Unassembled WGS sequence"/>
</dbReference>
<evidence type="ECO:0000313" key="4">
    <source>
        <dbReference type="EMBL" id="KRP30752.1"/>
    </source>
</evidence>
<dbReference type="EMBL" id="LIDJ01000002">
    <property type="protein sequence ID" value="KRP30752.1"/>
    <property type="molecule type" value="Genomic_DNA"/>
</dbReference>
<proteinExistence type="inferred from homology"/>
<dbReference type="InterPro" id="IPR051808">
    <property type="entry name" value="Type_IV_pilus_biogenesis"/>
</dbReference>
<dbReference type="AlphaFoldDB" id="A0A0R2X3W3"/>
<comment type="similarity">
    <text evidence="1">Belongs to the bacterial secretin family.</text>
</comment>
<protein>
    <recommendedName>
        <fullName evidence="3">Type II/III secretion system secretin-like domain-containing protein</fullName>
    </recommendedName>
</protein>
<dbReference type="PANTHER" id="PTHR30604:SF1">
    <property type="entry name" value="DNA UTILIZATION PROTEIN HOFQ"/>
    <property type="match status" value="1"/>
</dbReference>
<feature type="domain" description="Type II/III secretion system secretin-like" evidence="3">
    <location>
        <begin position="5"/>
        <end position="88"/>
    </location>
</feature>
<sequence>MHLDIRQDSVASGTGSTPAINTNQVTTRVLVNDGGTIVLGGVFREETAMSESKTPFLGDIPYLGRLFKRTKRSSRRTELLIFITPKILEENFE</sequence>
<evidence type="ECO:0000259" key="3">
    <source>
        <dbReference type="Pfam" id="PF00263"/>
    </source>
</evidence>
<organism evidence="4 5">
    <name type="scientific">OM182 bacterium BACL3 MAG-120924-bin41</name>
    <dbReference type="NCBI Taxonomy" id="1655632"/>
    <lineage>
        <taxon>Bacteria</taxon>
        <taxon>Pseudomonadati</taxon>
        <taxon>Pseudomonadota</taxon>
        <taxon>Gammaproteobacteria</taxon>
        <taxon>OMG group</taxon>
        <taxon>OM182 clade</taxon>
    </lineage>
</organism>
<dbReference type="InterPro" id="IPR004846">
    <property type="entry name" value="T2SS/T3SS_dom"/>
</dbReference>
<feature type="region of interest" description="Disordered" evidence="2">
    <location>
        <begin position="1"/>
        <end position="23"/>
    </location>
</feature>
<feature type="compositionally biased region" description="Polar residues" evidence="2">
    <location>
        <begin position="9"/>
        <end position="23"/>
    </location>
</feature>
<evidence type="ECO:0000313" key="5">
    <source>
        <dbReference type="Proteomes" id="UP000052138"/>
    </source>
</evidence>
<comment type="caution">
    <text evidence="4">The sequence shown here is derived from an EMBL/GenBank/DDBJ whole genome shotgun (WGS) entry which is preliminary data.</text>
</comment>
<evidence type="ECO:0000256" key="2">
    <source>
        <dbReference type="SAM" id="MobiDB-lite"/>
    </source>
</evidence>
<name>A0A0R2X3W3_9GAMM</name>
<dbReference type="GO" id="GO:0009306">
    <property type="term" value="P:protein secretion"/>
    <property type="evidence" value="ECO:0007669"/>
    <property type="project" value="InterPro"/>
</dbReference>
<reference evidence="4 5" key="1">
    <citation type="submission" date="2015-10" db="EMBL/GenBank/DDBJ databases">
        <title>Metagenome-Assembled Genomes uncover a global brackish microbiome.</title>
        <authorList>
            <person name="Hugerth L.W."/>
            <person name="Larsson J."/>
            <person name="Alneberg J."/>
            <person name="Lindh M.V."/>
            <person name="Legrand C."/>
            <person name="Pinhassi J."/>
            <person name="Andersson A.F."/>
        </authorList>
    </citation>
    <scope>NUCLEOTIDE SEQUENCE [LARGE SCALE GENOMIC DNA]</scope>
    <source>
        <strain evidence="4">BACL3 MAG-120924-bin41</strain>
    </source>
</reference>
<evidence type="ECO:0000256" key="1">
    <source>
        <dbReference type="RuleBase" id="RU004003"/>
    </source>
</evidence>